<dbReference type="Proteomes" id="UP000235388">
    <property type="component" value="Unassembled WGS sequence"/>
</dbReference>
<evidence type="ECO:0000313" key="3">
    <source>
        <dbReference type="Proteomes" id="UP000235388"/>
    </source>
</evidence>
<protein>
    <submittedName>
        <fullName evidence="1">Uncharacterized protein</fullName>
    </submittedName>
</protein>
<evidence type="ECO:0000313" key="1">
    <source>
        <dbReference type="EMBL" id="PLW04657.1"/>
    </source>
</evidence>
<dbReference type="EMBL" id="PGCJ01000352">
    <property type="protein sequence ID" value="PLW31304.1"/>
    <property type="molecule type" value="Genomic_DNA"/>
</dbReference>
<organism evidence="1 3">
    <name type="scientific">Puccinia coronata f. sp. avenae</name>
    <dbReference type="NCBI Taxonomy" id="200324"/>
    <lineage>
        <taxon>Eukaryota</taxon>
        <taxon>Fungi</taxon>
        <taxon>Dikarya</taxon>
        <taxon>Basidiomycota</taxon>
        <taxon>Pucciniomycotina</taxon>
        <taxon>Pucciniomycetes</taxon>
        <taxon>Pucciniales</taxon>
        <taxon>Pucciniaceae</taxon>
        <taxon>Puccinia</taxon>
    </lineage>
</organism>
<comment type="caution">
    <text evidence="1">The sequence shown here is derived from an EMBL/GenBank/DDBJ whole genome shotgun (WGS) entry which is preliminary data.</text>
</comment>
<proteinExistence type="predicted"/>
<keyword evidence="3" id="KW-1185">Reference proteome</keyword>
<sequence length="139" mass="14966">MNTTEIPKLANVNVILFSGQVNFEQHVVTNTKGLRKPVKSVVKITFNATGSLPLRGNQIAGFAHCKDGLTSEFARRHLTHLSGTITVNRNSRLPHLKFASTFNGNLSVGAEVKPNIRASGIIPKVKVLTDNNGGSSSTF</sequence>
<gene>
    <name evidence="2" type="ORF">PCANC_25129</name>
    <name evidence="1" type="ORF">PCANC_28748</name>
</gene>
<dbReference type="EMBL" id="PGCJ01001593">
    <property type="protein sequence ID" value="PLW04657.1"/>
    <property type="molecule type" value="Genomic_DNA"/>
</dbReference>
<name>A0A2N5RUI6_9BASI</name>
<accession>A0A2N5RUI6</accession>
<reference evidence="1 3" key="1">
    <citation type="submission" date="2017-11" db="EMBL/GenBank/DDBJ databases">
        <title>De novo assembly and phasing of dikaryotic genomes from two isolates of Puccinia coronata f. sp. avenae, the causal agent of oat crown rust.</title>
        <authorList>
            <person name="Miller M.E."/>
            <person name="Zhang Y."/>
            <person name="Omidvar V."/>
            <person name="Sperschneider J."/>
            <person name="Schwessinger B."/>
            <person name="Raley C."/>
            <person name="Palmer J.M."/>
            <person name="Garnica D."/>
            <person name="Upadhyaya N."/>
            <person name="Rathjen J."/>
            <person name="Taylor J.M."/>
            <person name="Park R.F."/>
            <person name="Dodds P.N."/>
            <person name="Hirsch C.D."/>
            <person name="Kianian S.F."/>
            <person name="Figueroa M."/>
        </authorList>
    </citation>
    <scope>NUCLEOTIDE SEQUENCE [LARGE SCALE GENOMIC DNA]</scope>
    <source>
        <strain evidence="1">12NC29</strain>
    </source>
</reference>
<dbReference type="AlphaFoldDB" id="A0A2N5RUI6"/>
<evidence type="ECO:0000313" key="2">
    <source>
        <dbReference type="EMBL" id="PLW31304.1"/>
    </source>
</evidence>